<feature type="domain" description="Helicase ATP-binding" evidence="5">
    <location>
        <begin position="668"/>
        <end position="848"/>
    </location>
</feature>
<keyword evidence="1" id="KW-0378">Hydrolase</keyword>
<keyword evidence="7" id="KW-0067">ATP-binding</keyword>
<dbReference type="GO" id="GO:0004386">
    <property type="term" value="F:helicase activity"/>
    <property type="evidence" value="ECO:0007669"/>
    <property type="project" value="UniProtKB-KW"/>
</dbReference>
<dbReference type="InterPro" id="IPR027417">
    <property type="entry name" value="P-loop_NTPase"/>
</dbReference>
<organism evidence="7 8">
    <name type="scientific">Paenibacillus turicensis</name>
    <dbReference type="NCBI Taxonomy" id="160487"/>
    <lineage>
        <taxon>Bacteria</taxon>
        <taxon>Bacillati</taxon>
        <taxon>Bacillota</taxon>
        <taxon>Bacilli</taxon>
        <taxon>Bacillales</taxon>
        <taxon>Paenibacillaceae</taxon>
        <taxon>Paenibacillus</taxon>
    </lineage>
</organism>
<dbReference type="Pfam" id="PF00271">
    <property type="entry name" value="Helicase_C"/>
    <property type="match status" value="1"/>
</dbReference>
<dbReference type="InterPro" id="IPR000330">
    <property type="entry name" value="SNF2_N"/>
</dbReference>
<evidence type="ECO:0000259" key="5">
    <source>
        <dbReference type="PROSITE" id="PS51192"/>
    </source>
</evidence>
<evidence type="ECO:0000256" key="3">
    <source>
        <dbReference type="SAM" id="Coils"/>
    </source>
</evidence>
<evidence type="ECO:0000256" key="1">
    <source>
        <dbReference type="ARBA" id="ARBA00022801"/>
    </source>
</evidence>
<dbReference type="Gene3D" id="3.40.50.300">
    <property type="entry name" value="P-loop containing nucleotide triphosphate hydrolases"/>
    <property type="match status" value="1"/>
</dbReference>
<dbReference type="Pfam" id="PF00176">
    <property type="entry name" value="SNF2-rel_dom"/>
    <property type="match status" value="1"/>
</dbReference>
<sequence>MVPFTVNEMKAWCGKTSYQRGEKYVQEGRVTALTHHGQGQFEGTVAGTGSKVYTVQASILQSGGVQAMCSCPAAASYYGYCKHVAAVLITIHKLYQGKTTLRSNWNVQTSYQGDQIVASSLISLFQSKKEQPKEQPKEQQIAFHPHVNHVQARIPLQVMFICKVVQSFGHTSKLVIELKLGVDRLYVVQNIGEFLTCLEAGQSYPFTKNFSYQPELHLFQPEDLKLLTLCLRCYQSEVIYDDVQDRSSGWSRSYSKKRNQRQLVISPLVWNDLARQLNESKVHAVIETLEGNIIPFTVGDTKLPVSFVLSYDEIENKYTLCCQHFDRCQLLTLYQCVISDEGITVLSPEQMKLVYELYQLLIDKQNEELVIPNEQIEAFMYYVIPQLEQLCECDIQSGVHQQITSHKLIAKLFLDQDVNGLHGKLEFHYGDYCIDPWLSSEQRESNDGVIIIRDMEAETTIKDLFHASSFIAEAGELIAMRDEHIYEILFQFVPQLRDGHDFVEVYTTPAVKRMYYKPIHPPKLKIDHSNHHDWLEVSFECEALTEEERHQIVLSMLEKKKYYRLPEGAFLSLESPEFQSFQETYNQLGVSKESVKQAQGGSINVAMSSIFQQEFKPDEDGSNFITFGDALQNMLHQLHYPDTLDLQPPASITYPLRDYQVRGFRFMSVLGKYGLGGILADDMGLGKTLQSIAFIVSRIENSDGIMRGPGGSFDLDPNNTAQKTLIVAPASLIYNWAEEFGKFAPHISVEVIAGDKAQREAIIKLDGTASASVWITTYHTLRLDIELYEGIQLDCLILDEAQAIKNASSQTAQALRKLSANCSFALTGTPIENKLEDMWSIFHIIFPALLGSRRRFLELSSEKISKRVAPFILRRLKRDVLQELPDRIDSTMHTELYPEQKRLYQAFLSKLQEDTTSDLNQGGFQAHRIKILAGITRLRQICCHPSLFMDNYEGGSSKLEQLLELVEEACASGKRILIFSQFTSMLQIIGNALEQQEIEHFYLDGSTPSKERISLCHRFNEGERSIFLISLKAGGTGLNLTGADTVILYDLWWNPAVEEQAAGRAHRMGQKQVVQVIRLVTKGTVEEKILALQERKRTLMNEVVSAESMDFMDSMDSYSTMTTLTEEDVRSLLMI</sequence>
<name>A0ABS4FX78_9BACL</name>
<comment type="caution">
    <text evidence="7">The sequence shown here is derived from an EMBL/GenBank/DDBJ whole genome shotgun (WGS) entry which is preliminary data.</text>
</comment>
<dbReference type="InterPro" id="IPR049730">
    <property type="entry name" value="SNF2/RAD54-like_C"/>
</dbReference>
<dbReference type="PROSITE" id="PS51194">
    <property type="entry name" value="HELICASE_CTER"/>
    <property type="match status" value="1"/>
</dbReference>
<dbReference type="InterPro" id="IPR014001">
    <property type="entry name" value="Helicase_ATP-bd"/>
</dbReference>
<gene>
    <name evidence="7" type="ORF">J2Z32_003866</name>
</gene>
<keyword evidence="3" id="KW-0175">Coiled coil</keyword>
<dbReference type="EMBL" id="JAGGKG010000023">
    <property type="protein sequence ID" value="MBP1907191.1"/>
    <property type="molecule type" value="Genomic_DNA"/>
</dbReference>
<dbReference type="Pfam" id="PF08455">
    <property type="entry name" value="SNF2_assoc"/>
    <property type="match status" value="1"/>
</dbReference>
<protein>
    <submittedName>
        <fullName evidence="7">Superfamily II DNA or RNA helicase</fullName>
    </submittedName>
</protein>
<dbReference type="PANTHER" id="PTHR10799">
    <property type="entry name" value="SNF2/RAD54 HELICASE FAMILY"/>
    <property type="match status" value="1"/>
</dbReference>
<proteinExistence type="predicted"/>
<dbReference type="SMART" id="SM00490">
    <property type="entry name" value="HELICc"/>
    <property type="match status" value="1"/>
</dbReference>
<evidence type="ECO:0000313" key="7">
    <source>
        <dbReference type="EMBL" id="MBP1907191.1"/>
    </source>
</evidence>
<dbReference type="SMART" id="SM00487">
    <property type="entry name" value="DEXDc"/>
    <property type="match status" value="1"/>
</dbReference>
<dbReference type="CDD" id="cd18793">
    <property type="entry name" value="SF2_C_SNF"/>
    <property type="match status" value="1"/>
</dbReference>
<feature type="domain" description="SWIM-type" evidence="4">
    <location>
        <begin position="53"/>
        <end position="92"/>
    </location>
</feature>
<dbReference type="InterPro" id="IPR007527">
    <property type="entry name" value="Znf_SWIM"/>
</dbReference>
<dbReference type="InterPro" id="IPR038718">
    <property type="entry name" value="SNF2-like_sf"/>
</dbReference>
<evidence type="ECO:0000313" key="8">
    <source>
        <dbReference type="Proteomes" id="UP001519272"/>
    </source>
</evidence>
<dbReference type="Proteomes" id="UP001519272">
    <property type="component" value="Unassembled WGS sequence"/>
</dbReference>
<dbReference type="PROSITE" id="PS50966">
    <property type="entry name" value="ZF_SWIM"/>
    <property type="match status" value="1"/>
</dbReference>
<keyword evidence="7" id="KW-0547">Nucleotide-binding</keyword>
<dbReference type="Pfam" id="PF04434">
    <property type="entry name" value="SWIM"/>
    <property type="match status" value="1"/>
</dbReference>
<dbReference type="PROSITE" id="PS51192">
    <property type="entry name" value="HELICASE_ATP_BIND_1"/>
    <property type="match status" value="1"/>
</dbReference>
<evidence type="ECO:0000259" key="4">
    <source>
        <dbReference type="PROSITE" id="PS50966"/>
    </source>
</evidence>
<keyword evidence="2" id="KW-0479">Metal-binding</keyword>
<keyword evidence="2" id="KW-0862">Zinc</keyword>
<evidence type="ECO:0000259" key="6">
    <source>
        <dbReference type="PROSITE" id="PS51194"/>
    </source>
</evidence>
<dbReference type="Gene3D" id="3.40.50.10810">
    <property type="entry name" value="Tandem AAA-ATPase domain"/>
    <property type="match status" value="1"/>
</dbReference>
<keyword evidence="7" id="KW-0347">Helicase</keyword>
<feature type="domain" description="Helicase C-terminal" evidence="6">
    <location>
        <begin position="958"/>
        <end position="1119"/>
    </location>
</feature>
<keyword evidence="2" id="KW-0863">Zinc-finger</keyword>
<dbReference type="InterPro" id="IPR013663">
    <property type="entry name" value="Helicase_SWF/SNF/SWI_bac"/>
</dbReference>
<reference evidence="7 8" key="1">
    <citation type="submission" date="2021-03" db="EMBL/GenBank/DDBJ databases">
        <title>Genomic Encyclopedia of Type Strains, Phase IV (KMG-IV): sequencing the most valuable type-strain genomes for metagenomic binning, comparative biology and taxonomic classification.</title>
        <authorList>
            <person name="Goeker M."/>
        </authorList>
    </citation>
    <scope>NUCLEOTIDE SEQUENCE [LARGE SCALE GENOMIC DNA]</scope>
    <source>
        <strain evidence="7 8">DSM 14349</strain>
    </source>
</reference>
<accession>A0ABS4FX78</accession>
<dbReference type="SUPFAM" id="SSF52540">
    <property type="entry name" value="P-loop containing nucleoside triphosphate hydrolases"/>
    <property type="match status" value="2"/>
</dbReference>
<dbReference type="RefSeq" id="WP_210090776.1">
    <property type="nucleotide sequence ID" value="NZ_JAGGKG010000023.1"/>
</dbReference>
<dbReference type="InterPro" id="IPR001650">
    <property type="entry name" value="Helicase_C-like"/>
</dbReference>
<feature type="coiled-coil region" evidence="3">
    <location>
        <begin position="1082"/>
        <end position="1109"/>
    </location>
</feature>
<keyword evidence="8" id="KW-1185">Reference proteome</keyword>
<evidence type="ECO:0000256" key="2">
    <source>
        <dbReference type="PROSITE-ProRule" id="PRU00325"/>
    </source>
</evidence>